<organism evidence="2 3">
    <name type="scientific">Nepenthes gracilis</name>
    <name type="common">Slender pitcher plant</name>
    <dbReference type="NCBI Taxonomy" id="150966"/>
    <lineage>
        <taxon>Eukaryota</taxon>
        <taxon>Viridiplantae</taxon>
        <taxon>Streptophyta</taxon>
        <taxon>Embryophyta</taxon>
        <taxon>Tracheophyta</taxon>
        <taxon>Spermatophyta</taxon>
        <taxon>Magnoliopsida</taxon>
        <taxon>eudicotyledons</taxon>
        <taxon>Gunneridae</taxon>
        <taxon>Pentapetalae</taxon>
        <taxon>Caryophyllales</taxon>
        <taxon>Nepenthaceae</taxon>
        <taxon>Nepenthes</taxon>
    </lineage>
</organism>
<dbReference type="Pfam" id="PF12612">
    <property type="entry name" value="TFCD_C"/>
    <property type="match status" value="1"/>
</dbReference>
<dbReference type="AlphaFoldDB" id="A0AAD3Y709"/>
<proteinExistence type="predicted"/>
<comment type="caution">
    <text evidence="2">The sequence shown here is derived from an EMBL/GenBank/DDBJ whole genome shotgun (WGS) entry which is preliminary data.</text>
</comment>
<dbReference type="Proteomes" id="UP001279734">
    <property type="component" value="Unassembled WGS sequence"/>
</dbReference>
<protein>
    <recommendedName>
        <fullName evidence="1">Tubulin-folding cofactor D C-terminal domain-containing protein</fullName>
    </recommendedName>
</protein>
<feature type="domain" description="Tubulin-folding cofactor D C-terminal" evidence="1">
    <location>
        <begin position="8"/>
        <end position="100"/>
    </location>
</feature>
<gene>
    <name evidence="2" type="ORF">Nepgr_033926</name>
</gene>
<reference evidence="2" key="1">
    <citation type="submission" date="2023-05" db="EMBL/GenBank/DDBJ databases">
        <title>Nepenthes gracilis genome sequencing.</title>
        <authorList>
            <person name="Fukushima K."/>
        </authorList>
    </citation>
    <scope>NUCLEOTIDE SEQUENCE</scope>
    <source>
        <strain evidence="2">SING2019-196</strain>
    </source>
</reference>
<evidence type="ECO:0000313" key="2">
    <source>
        <dbReference type="EMBL" id="GMH32082.1"/>
    </source>
</evidence>
<keyword evidence="3" id="KW-1185">Reference proteome</keyword>
<accession>A0AAD3Y709</accession>
<sequence>MLEQNVLQEPTFSYPRFVQLFQFSCYRRSLLSGFLIATNGLQDSQRKASLVALVEYLRAINAVDLNERNSRELILSMDILWVLRHYKRFDRVINPTYKVSTIEILGTGLLCN</sequence>
<dbReference type="InterPro" id="IPR022577">
    <property type="entry name" value="TBCD_C"/>
</dbReference>
<name>A0AAD3Y709_NEPGR</name>
<dbReference type="EMBL" id="BSYO01000059">
    <property type="protein sequence ID" value="GMH32082.1"/>
    <property type="molecule type" value="Genomic_DNA"/>
</dbReference>
<evidence type="ECO:0000313" key="3">
    <source>
        <dbReference type="Proteomes" id="UP001279734"/>
    </source>
</evidence>
<evidence type="ECO:0000259" key="1">
    <source>
        <dbReference type="Pfam" id="PF12612"/>
    </source>
</evidence>